<feature type="domain" description="GGDEF" evidence="1">
    <location>
        <begin position="65"/>
        <end position="126"/>
    </location>
</feature>
<proteinExistence type="predicted"/>
<dbReference type="EMBL" id="CP034184">
    <property type="protein sequence ID" value="AZI44169.1"/>
    <property type="molecule type" value="Genomic_DNA"/>
</dbReference>
<dbReference type="PROSITE" id="PS50887">
    <property type="entry name" value="GGDEF"/>
    <property type="match status" value="1"/>
</dbReference>
<dbReference type="Pfam" id="PF00990">
    <property type="entry name" value="GGDEF"/>
    <property type="match status" value="1"/>
</dbReference>
<dbReference type="InterPro" id="IPR043128">
    <property type="entry name" value="Rev_trsase/Diguanyl_cyclase"/>
</dbReference>
<dbReference type="GO" id="GO:0052621">
    <property type="term" value="F:diguanylate cyclase activity"/>
    <property type="evidence" value="ECO:0007669"/>
    <property type="project" value="TreeGrafter"/>
</dbReference>
<dbReference type="SUPFAM" id="SSF55073">
    <property type="entry name" value="Nucleotide cyclase"/>
    <property type="match status" value="1"/>
</dbReference>
<dbReference type="InterPro" id="IPR050469">
    <property type="entry name" value="Diguanylate_Cyclase"/>
</dbReference>
<dbReference type="Proteomes" id="UP000276417">
    <property type="component" value="Chromosome 2"/>
</dbReference>
<reference evidence="2 3" key="1">
    <citation type="submission" date="2018-11" db="EMBL/GenBank/DDBJ databases">
        <title>Deinococcus shelandsis sp. nov., isolated from South Shetland Islands soil of Antarctica.</title>
        <authorList>
            <person name="Tian J."/>
        </authorList>
    </citation>
    <scope>NUCLEOTIDE SEQUENCE [LARGE SCALE GENOMIC DNA]</scope>
    <source>
        <strain evidence="2 3">S14-83T</strain>
    </source>
</reference>
<dbReference type="CDD" id="cd01949">
    <property type="entry name" value="GGDEF"/>
    <property type="match status" value="1"/>
</dbReference>
<dbReference type="Gene3D" id="3.30.70.270">
    <property type="match status" value="1"/>
</dbReference>
<dbReference type="PANTHER" id="PTHR45138:SF24">
    <property type="entry name" value="DIGUANYLATE CYCLASE DGCC-RELATED"/>
    <property type="match status" value="1"/>
</dbReference>
<dbReference type="KEGG" id="dph:EHF33_14805"/>
<evidence type="ECO:0000313" key="3">
    <source>
        <dbReference type="Proteomes" id="UP000276417"/>
    </source>
</evidence>
<dbReference type="NCBIfam" id="TIGR00254">
    <property type="entry name" value="GGDEF"/>
    <property type="match status" value="1"/>
</dbReference>
<dbReference type="AlphaFoldDB" id="A0A3G8YFR1"/>
<name>A0A3G8YFR1_9DEIO</name>
<dbReference type="InterPro" id="IPR000160">
    <property type="entry name" value="GGDEF_dom"/>
</dbReference>
<dbReference type="GO" id="GO:0043709">
    <property type="term" value="P:cell adhesion involved in single-species biofilm formation"/>
    <property type="evidence" value="ECO:0007669"/>
    <property type="project" value="TreeGrafter"/>
</dbReference>
<dbReference type="GO" id="GO:0005886">
    <property type="term" value="C:plasma membrane"/>
    <property type="evidence" value="ECO:0007669"/>
    <property type="project" value="TreeGrafter"/>
</dbReference>
<evidence type="ECO:0000259" key="1">
    <source>
        <dbReference type="PROSITE" id="PS50887"/>
    </source>
</evidence>
<accession>A0A3G8YFR1</accession>
<dbReference type="GO" id="GO:1902201">
    <property type="term" value="P:negative regulation of bacterial-type flagellum-dependent cell motility"/>
    <property type="evidence" value="ECO:0007669"/>
    <property type="project" value="TreeGrafter"/>
</dbReference>
<dbReference type="InterPro" id="IPR029787">
    <property type="entry name" value="Nucleotide_cyclase"/>
</dbReference>
<dbReference type="PANTHER" id="PTHR45138">
    <property type="entry name" value="REGULATORY COMPONENTS OF SENSORY TRANSDUCTION SYSTEM"/>
    <property type="match status" value="1"/>
</dbReference>
<sequence length="126" mass="13732">MGSLQFGDRHQGWIYLIIYPDQGGLTVHVRPLPRSTGSNTHTDFDALTGCLTRSAFVQAQRTLIFPHVLAILDLNLLKSVNTLRGHSGGDAHIRTVAHALREALPAGALICRWGGDEFVILTPGHD</sequence>
<keyword evidence="3" id="KW-1185">Reference proteome</keyword>
<gene>
    <name evidence="2" type="ORF">EHF33_14805</name>
</gene>
<protein>
    <submittedName>
        <fullName evidence="2">GGDEF domain-containing protein</fullName>
    </submittedName>
</protein>
<evidence type="ECO:0000313" key="2">
    <source>
        <dbReference type="EMBL" id="AZI44169.1"/>
    </source>
</evidence>
<organism evidence="2 3">
    <name type="scientific">Deinococcus psychrotolerans</name>
    <dbReference type="NCBI Taxonomy" id="2489213"/>
    <lineage>
        <taxon>Bacteria</taxon>
        <taxon>Thermotogati</taxon>
        <taxon>Deinococcota</taxon>
        <taxon>Deinococci</taxon>
        <taxon>Deinococcales</taxon>
        <taxon>Deinococcaceae</taxon>
        <taxon>Deinococcus</taxon>
    </lineage>
</organism>
<dbReference type="OrthoDB" id="54420at2"/>